<keyword evidence="3 6" id="KW-1133">Transmembrane helix</keyword>
<proteinExistence type="predicted"/>
<evidence type="ECO:0000256" key="3">
    <source>
        <dbReference type="ARBA" id="ARBA00022989"/>
    </source>
</evidence>
<evidence type="ECO:0000256" key="6">
    <source>
        <dbReference type="SAM" id="Phobius"/>
    </source>
</evidence>
<evidence type="ECO:0000256" key="1">
    <source>
        <dbReference type="ARBA" id="ARBA00004167"/>
    </source>
</evidence>
<dbReference type="Gene3D" id="2.40.30.170">
    <property type="match status" value="1"/>
</dbReference>
<keyword evidence="4 6" id="KW-0472">Membrane</keyword>
<dbReference type="AlphaFoldDB" id="A0AAU7CAD5"/>
<dbReference type="RefSeq" id="WP_406695120.1">
    <property type="nucleotide sequence ID" value="NZ_CP155447.1"/>
</dbReference>
<keyword evidence="2 6" id="KW-0812">Transmembrane</keyword>
<dbReference type="PANTHER" id="PTHR30386">
    <property type="entry name" value="MEMBRANE FUSION SUBUNIT OF EMRAB-TOLC MULTIDRUG EFFLUX PUMP"/>
    <property type="match status" value="1"/>
</dbReference>
<accession>A0AAU7CAD5</accession>
<feature type="domain" description="CusB-like beta-barrel" evidence="8">
    <location>
        <begin position="394"/>
        <end position="438"/>
    </location>
</feature>
<evidence type="ECO:0000259" key="8">
    <source>
        <dbReference type="Pfam" id="PF25954"/>
    </source>
</evidence>
<dbReference type="Pfam" id="PF25917">
    <property type="entry name" value="BSH_RND"/>
    <property type="match status" value="1"/>
</dbReference>
<feature type="region of interest" description="Disordered" evidence="5">
    <location>
        <begin position="1"/>
        <end position="54"/>
    </location>
</feature>
<feature type="transmembrane region" description="Helical" evidence="6">
    <location>
        <begin position="60"/>
        <end position="78"/>
    </location>
</feature>
<dbReference type="InterPro" id="IPR058792">
    <property type="entry name" value="Beta-barrel_RND_2"/>
</dbReference>
<evidence type="ECO:0000256" key="5">
    <source>
        <dbReference type="SAM" id="MobiDB-lite"/>
    </source>
</evidence>
<dbReference type="PRINTS" id="PR01490">
    <property type="entry name" value="RTXTOXIND"/>
</dbReference>
<evidence type="ECO:0000256" key="2">
    <source>
        <dbReference type="ARBA" id="ARBA00022692"/>
    </source>
</evidence>
<dbReference type="GO" id="GO:0016020">
    <property type="term" value="C:membrane"/>
    <property type="evidence" value="ECO:0007669"/>
    <property type="project" value="UniProtKB-SubCell"/>
</dbReference>
<evidence type="ECO:0000313" key="9">
    <source>
        <dbReference type="EMBL" id="XBH02378.1"/>
    </source>
</evidence>
<dbReference type="Gene3D" id="1.10.287.470">
    <property type="entry name" value="Helix hairpin bin"/>
    <property type="match status" value="2"/>
</dbReference>
<comment type="subcellular location">
    <subcellularLocation>
        <location evidence="1">Membrane</location>
        <topology evidence="1">Single-pass membrane protein</topology>
    </subcellularLocation>
</comment>
<dbReference type="Gene3D" id="2.40.50.100">
    <property type="match status" value="1"/>
</dbReference>
<dbReference type="InterPro" id="IPR058625">
    <property type="entry name" value="MdtA-like_BSH"/>
</dbReference>
<organism evidence="9">
    <name type="scientific">Singulisphaera sp. Ch08</name>
    <dbReference type="NCBI Taxonomy" id="3120278"/>
    <lineage>
        <taxon>Bacteria</taxon>
        <taxon>Pseudomonadati</taxon>
        <taxon>Planctomycetota</taxon>
        <taxon>Planctomycetia</taxon>
        <taxon>Isosphaerales</taxon>
        <taxon>Isosphaeraceae</taxon>
        <taxon>Singulisphaera</taxon>
    </lineage>
</organism>
<feature type="compositionally biased region" description="Low complexity" evidence="5">
    <location>
        <begin position="41"/>
        <end position="51"/>
    </location>
</feature>
<dbReference type="GO" id="GO:0055085">
    <property type="term" value="P:transmembrane transport"/>
    <property type="evidence" value="ECO:0007669"/>
    <property type="project" value="InterPro"/>
</dbReference>
<protein>
    <submittedName>
        <fullName evidence="9">HlyD family secretion protein</fullName>
    </submittedName>
</protein>
<evidence type="ECO:0000256" key="4">
    <source>
        <dbReference type="ARBA" id="ARBA00023136"/>
    </source>
</evidence>
<evidence type="ECO:0000259" key="7">
    <source>
        <dbReference type="Pfam" id="PF25917"/>
    </source>
</evidence>
<dbReference type="PANTHER" id="PTHR30386:SF26">
    <property type="entry name" value="TRANSPORT PROTEIN COMB"/>
    <property type="match status" value="1"/>
</dbReference>
<dbReference type="Pfam" id="PF25954">
    <property type="entry name" value="Beta-barrel_RND_2"/>
    <property type="match status" value="1"/>
</dbReference>
<feature type="domain" description="Multidrug resistance protein MdtA-like barrel-sandwich hybrid" evidence="7">
    <location>
        <begin position="102"/>
        <end position="389"/>
    </location>
</feature>
<sequence length="508" mass="54223">MTPDPHPQATTEQSPFETASPAGAGLVDVVTSAASPPPVAAAPRPATPTSSPRRRVWGRATGLAAGLLALVAVAWWAWPRIAEWLNTVSTDDAYVDSHVTIVAPRVPGQVARVLVDDNARVKKGDLLVELDREPYQNQVELKRSGVEVAEADLSAAESRVRGDLALARAQRWKLQMAIEGVNNQVATLRSQVAALRSKEASRDLAKIELARTEQLLRKGASSREEFDQGMSAYKVAEAQVRQAAEDVRVGRASLGLPPDPPDGGSPADVPADLDQTFSGVRQALADLIQTIAQVGLPLATSEATPSQFLAEFRKQDDEGNVDRIFAKLVPDAPAVKQARAKVAQAQRDLALADLDLRYCDVRAEIDGVVSRRAVNPGNHVVAGQQMMAVRSLTEVWVDCHFKETQLVDVRIGHPVDLRVDAYPGRVFRGRVSGFAPGTGAALAVLPAENATGNFVKVVQRLTVRVDLAEPNSPEAPLAAGLSVVPVVRIREEPTGPDAGARLQSGGGR</sequence>
<dbReference type="SUPFAM" id="SSF111369">
    <property type="entry name" value="HlyD-like secretion proteins"/>
    <property type="match status" value="3"/>
</dbReference>
<name>A0AAU7CAD5_9BACT</name>
<feature type="compositionally biased region" description="Polar residues" evidence="5">
    <location>
        <begin position="8"/>
        <end position="17"/>
    </location>
</feature>
<dbReference type="EMBL" id="CP155447">
    <property type="protein sequence ID" value="XBH02378.1"/>
    <property type="molecule type" value="Genomic_DNA"/>
</dbReference>
<reference evidence="9" key="1">
    <citation type="submission" date="2024-05" db="EMBL/GenBank/DDBJ databases">
        <title>Planctomycetes of the genus Singulisphaera possess chitinolytic capabilities.</title>
        <authorList>
            <person name="Ivanova A."/>
        </authorList>
    </citation>
    <scope>NUCLEOTIDE SEQUENCE</scope>
    <source>
        <strain evidence="9">Ch08T</strain>
    </source>
</reference>
<gene>
    <name evidence="9" type="ORF">V5E97_29190</name>
</gene>
<dbReference type="InterPro" id="IPR050739">
    <property type="entry name" value="MFP"/>
</dbReference>